<dbReference type="AlphaFoldDB" id="A0A1F2WIZ0"/>
<organism evidence="2 3">
    <name type="scientific">Candidatus Solincola sediminis</name>
    <dbReference type="NCBI Taxonomy" id="1797199"/>
    <lineage>
        <taxon>Bacteria</taxon>
        <taxon>Bacillati</taxon>
        <taxon>Actinomycetota</taxon>
        <taxon>Candidatus Geothermincolia</taxon>
        <taxon>Candidatus Geothermincolales</taxon>
        <taxon>Candidatus Geothermincolaceae</taxon>
        <taxon>Candidatus Solincola</taxon>
    </lineage>
</organism>
<evidence type="ECO:0000313" key="2">
    <source>
        <dbReference type="EMBL" id="OFW56803.1"/>
    </source>
</evidence>
<evidence type="ECO:0000313" key="3">
    <source>
        <dbReference type="Proteomes" id="UP000177876"/>
    </source>
</evidence>
<accession>A0A1F2WIZ0</accession>
<dbReference type="InterPro" id="IPR025159">
    <property type="entry name" value="AbiEi_N"/>
</dbReference>
<feature type="domain" description="AbiEi antitoxin N-terminal" evidence="1">
    <location>
        <begin position="9"/>
        <end position="55"/>
    </location>
</feature>
<sequence length="202" mass="23000">MGKKNGFERELSIFHEHGGIMSSGQAISSGIHPRKLYAMRDDGILERVSRGWYRMTDMPPFSDPDLVMAAIRVPKGVVCLISALAFHGITTQVPHEIHIALPKGEKAPRLEHPPLRIYRFLTEAYTEGVEEHSIDGVPVRIYNIEKTLADCFKFRNKIGQDVAIEALQISWRSKSLDLNKLMQYARICRVENIMRPYLEALL</sequence>
<evidence type="ECO:0000259" key="1">
    <source>
        <dbReference type="Pfam" id="PF13338"/>
    </source>
</evidence>
<comment type="caution">
    <text evidence="2">The sequence shown here is derived from an EMBL/GenBank/DDBJ whole genome shotgun (WGS) entry which is preliminary data.</text>
</comment>
<proteinExistence type="predicted"/>
<dbReference type="EMBL" id="MELK01000040">
    <property type="protein sequence ID" value="OFW56803.1"/>
    <property type="molecule type" value="Genomic_DNA"/>
</dbReference>
<dbReference type="Pfam" id="PF13338">
    <property type="entry name" value="AbiEi_4"/>
    <property type="match status" value="1"/>
</dbReference>
<name>A0A1F2WIZ0_9ACTN</name>
<reference evidence="2 3" key="1">
    <citation type="journal article" date="2016" name="Nat. Commun.">
        <title>Thousands of microbial genomes shed light on interconnected biogeochemical processes in an aquifer system.</title>
        <authorList>
            <person name="Anantharaman K."/>
            <person name="Brown C.T."/>
            <person name="Hug L.A."/>
            <person name="Sharon I."/>
            <person name="Castelle C.J."/>
            <person name="Probst A.J."/>
            <person name="Thomas B.C."/>
            <person name="Singh A."/>
            <person name="Wilkins M.J."/>
            <person name="Karaoz U."/>
            <person name="Brodie E.L."/>
            <person name="Williams K.H."/>
            <person name="Hubbard S.S."/>
            <person name="Banfield J.F."/>
        </authorList>
    </citation>
    <scope>NUCLEOTIDE SEQUENCE [LARGE SCALE GENOMIC DNA]</scope>
</reference>
<gene>
    <name evidence="2" type="ORF">A2Y75_06440</name>
</gene>
<protein>
    <submittedName>
        <fullName evidence="2">Transcriptional regulator</fullName>
    </submittedName>
</protein>
<dbReference type="Proteomes" id="UP000177876">
    <property type="component" value="Unassembled WGS sequence"/>
</dbReference>
<dbReference type="STRING" id="1797197.A2Y75_06440"/>